<name>A0A6J8E7B7_MYTCO</name>
<protein>
    <submittedName>
        <fullName evidence="3">Uncharacterized protein</fullName>
    </submittedName>
</protein>
<gene>
    <name evidence="3" type="ORF">MCOR_48084</name>
</gene>
<evidence type="ECO:0000256" key="1">
    <source>
        <dbReference type="SAM" id="Coils"/>
    </source>
</evidence>
<feature type="region of interest" description="Disordered" evidence="2">
    <location>
        <begin position="38"/>
        <end position="66"/>
    </location>
</feature>
<evidence type="ECO:0000256" key="2">
    <source>
        <dbReference type="SAM" id="MobiDB-lite"/>
    </source>
</evidence>
<feature type="compositionally biased region" description="Polar residues" evidence="2">
    <location>
        <begin position="54"/>
        <end position="66"/>
    </location>
</feature>
<dbReference type="OrthoDB" id="6139259at2759"/>
<keyword evidence="1" id="KW-0175">Coiled coil</keyword>
<reference evidence="3 4" key="1">
    <citation type="submission" date="2020-06" db="EMBL/GenBank/DDBJ databases">
        <authorList>
            <person name="Li R."/>
            <person name="Bekaert M."/>
        </authorList>
    </citation>
    <scope>NUCLEOTIDE SEQUENCE [LARGE SCALE GENOMIC DNA]</scope>
    <source>
        <strain evidence="4">wild</strain>
    </source>
</reference>
<keyword evidence="4" id="KW-1185">Reference proteome</keyword>
<accession>A0A6J8E7B7</accession>
<feature type="coiled-coil region" evidence="1">
    <location>
        <begin position="69"/>
        <end position="185"/>
    </location>
</feature>
<organism evidence="3 4">
    <name type="scientific">Mytilus coruscus</name>
    <name type="common">Sea mussel</name>
    <dbReference type="NCBI Taxonomy" id="42192"/>
    <lineage>
        <taxon>Eukaryota</taxon>
        <taxon>Metazoa</taxon>
        <taxon>Spiralia</taxon>
        <taxon>Lophotrochozoa</taxon>
        <taxon>Mollusca</taxon>
        <taxon>Bivalvia</taxon>
        <taxon>Autobranchia</taxon>
        <taxon>Pteriomorphia</taxon>
        <taxon>Mytilida</taxon>
        <taxon>Mytiloidea</taxon>
        <taxon>Mytilidae</taxon>
        <taxon>Mytilinae</taxon>
        <taxon>Mytilus</taxon>
    </lineage>
</organism>
<evidence type="ECO:0000313" key="4">
    <source>
        <dbReference type="Proteomes" id="UP000507470"/>
    </source>
</evidence>
<dbReference type="EMBL" id="CACVKT020008420">
    <property type="protein sequence ID" value="CAC5415385.1"/>
    <property type="molecule type" value="Genomic_DNA"/>
</dbReference>
<feature type="compositionally biased region" description="Basic and acidic residues" evidence="2">
    <location>
        <begin position="38"/>
        <end position="51"/>
    </location>
</feature>
<evidence type="ECO:0000313" key="3">
    <source>
        <dbReference type="EMBL" id="CAC5415385.1"/>
    </source>
</evidence>
<proteinExistence type="predicted"/>
<dbReference type="AlphaFoldDB" id="A0A6J8E7B7"/>
<dbReference type="Proteomes" id="UP000507470">
    <property type="component" value="Unassembled WGS sequence"/>
</dbReference>
<sequence>MSSNVSNKDQLNEKEVDLEIDSIRHIEVLKMKINVDEKSHQNEKDEIRKESGATIKSLQDENNSLTIKTRDQADKVRQLENANTKKEREIEKMKNIKDEILSKEKEKYDRMKKKLIEKICNLETQIQQTKETNNEQKEEIERLKNELIKVEHELMKMKIDKKCEEKAVQQQIKSLETKLEKRDAEMLIKIESGFEKQVKALLDQFKTDLGNNDKTTIKNTGNIQIIQNNGNGAQHTNRQTYPIKKVIPEFRR</sequence>